<dbReference type="InterPro" id="IPR050921">
    <property type="entry name" value="T4SS_GSP_E_ATPase"/>
</dbReference>
<name>A0A2Z4Y882_SUMC1</name>
<dbReference type="GO" id="GO:0016887">
    <property type="term" value="F:ATP hydrolysis activity"/>
    <property type="evidence" value="ECO:0007669"/>
    <property type="project" value="InterPro"/>
</dbReference>
<protein>
    <submittedName>
        <fullName evidence="3">Twitching motility protein PilT</fullName>
    </submittedName>
</protein>
<comment type="similarity">
    <text evidence="1">Belongs to the GSP E family.</text>
</comment>
<sequence length="359" mass="40044">MTYQLEALLAEVVRHDASDLYLTAEAKPMIAVHGQLTAIGELPLTPEDTVRLAQEAMTPEQWDEFRHRRDLNFAIKVAGHRFRFNAYYQRSTVAMVARLIRQEIRSFEELGLPQVLADLVMSPRGIILVTGATGTGKSTTLATMIDWRNRNSSGHIVTIEDPIEFTHEHKGCVVSQREVGIDTESFHEALRSALRQAPQVILIGEIRDTETAMFALHASETGHLVLSTLHTNNANQTLERLLNLFPKELERQLLTQLSLNLRAIVSQRLVPRIGGGRVVVVEILLNTPRVQELIAQGDVEELKGVMAKSAKDGMQTFDMHLYELVKAGIVEEEVALRYADSANDLKLRLRGIGGSGFGR</sequence>
<accession>A0A2Z4Y882</accession>
<evidence type="ECO:0000259" key="2">
    <source>
        <dbReference type="Pfam" id="PF00437"/>
    </source>
</evidence>
<dbReference type="AlphaFoldDB" id="A0A2Z4Y882"/>
<dbReference type="GO" id="GO:0005524">
    <property type="term" value="F:ATP binding"/>
    <property type="evidence" value="ECO:0007669"/>
    <property type="project" value="InterPro"/>
</dbReference>
<evidence type="ECO:0000313" key="3">
    <source>
        <dbReference type="EMBL" id="AXA37467.1"/>
    </source>
</evidence>
<dbReference type="Pfam" id="PF00437">
    <property type="entry name" value="T2SSE"/>
    <property type="match status" value="1"/>
</dbReference>
<dbReference type="Gene3D" id="3.40.50.300">
    <property type="entry name" value="P-loop containing nucleotide triphosphate hydrolases"/>
    <property type="match status" value="1"/>
</dbReference>
<dbReference type="NCBIfam" id="TIGR01420">
    <property type="entry name" value="pilT_fam"/>
    <property type="match status" value="1"/>
</dbReference>
<dbReference type="EMBL" id="CP030759">
    <property type="protein sequence ID" value="AXA37467.1"/>
    <property type="molecule type" value="Genomic_DNA"/>
</dbReference>
<dbReference type="InterPro" id="IPR001482">
    <property type="entry name" value="T2SS/T4SS_dom"/>
</dbReference>
<dbReference type="CDD" id="cd01131">
    <property type="entry name" value="PilT"/>
    <property type="match status" value="1"/>
</dbReference>
<dbReference type="Gene3D" id="3.30.450.90">
    <property type="match status" value="1"/>
</dbReference>
<dbReference type="KEGG" id="schv:BRCON_2725"/>
<dbReference type="PANTHER" id="PTHR30486">
    <property type="entry name" value="TWITCHING MOTILITY PROTEIN PILT"/>
    <property type="match status" value="1"/>
</dbReference>
<reference evidence="3 4" key="1">
    <citation type="submission" date="2018-05" db="EMBL/GenBank/DDBJ databases">
        <title>A metagenomic window into the 2 km-deep terrestrial subsurface aquifer revealed taxonomically and functionally diverse microbial community comprising novel uncultured bacterial lineages.</title>
        <authorList>
            <person name="Kadnikov V.V."/>
            <person name="Mardanov A.V."/>
            <person name="Beletsky A.V."/>
            <person name="Banks D."/>
            <person name="Pimenov N.V."/>
            <person name="Frank Y.A."/>
            <person name="Karnachuk O.V."/>
            <person name="Ravin N.V."/>
        </authorList>
    </citation>
    <scope>NUCLEOTIDE SEQUENCE [LARGE SCALE GENOMIC DNA]</scope>
    <source>
        <strain evidence="3">BY</strain>
    </source>
</reference>
<evidence type="ECO:0000256" key="1">
    <source>
        <dbReference type="ARBA" id="ARBA00006611"/>
    </source>
</evidence>
<dbReference type="Proteomes" id="UP000262583">
    <property type="component" value="Chromosome"/>
</dbReference>
<organism evidence="3 4">
    <name type="scientific">Sumerlaea chitinivorans</name>
    <dbReference type="NCBI Taxonomy" id="2250252"/>
    <lineage>
        <taxon>Bacteria</taxon>
        <taxon>Candidatus Sumerlaeota</taxon>
        <taxon>Candidatus Sumerlaeia</taxon>
        <taxon>Candidatus Sumerlaeales</taxon>
        <taxon>Candidatus Sumerlaeaceae</taxon>
        <taxon>Candidatus Sumerlaea</taxon>
    </lineage>
</organism>
<dbReference type="PANTHER" id="PTHR30486:SF12">
    <property type="entry name" value="TYPE IV PILUS ATPASE PILU"/>
    <property type="match status" value="1"/>
</dbReference>
<evidence type="ECO:0000313" key="4">
    <source>
        <dbReference type="Proteomes" id="UP000262583"/>
    </source>
</evidence>
<proteinExistence type="inferred from homology"/>
<dbReference type="InterPro" id="IPR006321">
    <property type="entry name" value="PilT/PilU"/>
</dbReference>
<dbReference type="InterPro" id="IPR027417">
    <property type="entry name" value="P-loop_NTPase"/>
</dbReference>
<dbReference type="SUPFAM" id="SSF52540">
    <property type="entry name" value="P-loop containing nucleoside triphosphate hydrolases"/>
    <property type="match status" value="1"/>
</dbReference>
<gene>
    <name evidence="3" type="ORF">BRCON_2725</name>
</gene>
<feature type="domain" description="Bacterial type II secretion system protein E" evidence="2">
    <location>
        <begin position="5"/>
        <end position="272"/>
    </location>
</feature>